<gene>
    <name evidence="5" type="ORF">AAF712_003598</name>
</gene>
<dbReference type="SUPFAM" id="SSF54928">
    <property type="entry name" value="RNA-binding domain, RBD"/>
    <property type="match status" value="2"/>
</dbReference>
<feature type="compositionally biased region" description="Pro residues" evidence="3">
    <location>
        <begin position="730"/>
        <end position="745"/>
    </location>
</feature>
<feature type="compositionally biased region" description="Basic and acidic residues" evidence="3">
    <location>
        <begin position="999"/>
        <end position="1010"/>
    </location>
</feature>
<dbReference type="InterPro" id="IPR035979">
    <property type="entry name" value="RBD_domain_sf"/>
</dbReference>
<feature type="region of interest" description="Disordered" evidence="3">
    <location>
        <begin position="470"/>
        <end position="495"/>
    </location>
</feature>
<feature type="region of interest" description="Disordered" evidence="3">
    <location>
        <begin position="728"/>
        <end position="833"/>
    </location>
</feature>
<feature type="compositionally biased region" description="Low complexity" evidence="3">
    <location>
        <begin position="334"/>
        <end position="350"/>
    </location>
</feature>
<dbReference type="EMBL" id="JBBXMP010000013">
    <property type="protein sequence ID" value="KAL0069235.1"/>
    <property type="molecule type" value="Genomic_DNA"/>
</dbReference>
<evidence type="ECO:0000256" key="1">
    <source>
        <dbReference type="ARBA" id="ARBA00022884"/>
    </source>
</evidence>
<dbReference type="Pfam" id="PF00076">
    <property type="entry name" value="RRM_1"/>
    <property type="match status" value="2"/>
</dbReference>
<comment type="caution">
    <text evidence="5">The sequence shown here is derived from an EMBL/GenBank/DDBJ whole genome shotgun (WGS) entry which is preliminary data.</text>
</comment>
<accession>A0ABR3A6T9</accession>
<dbReference type="InterPro" id="IPR000504">
    <property type="entry name" value="RRM_dom"/>
</dbReference>
<dbReference type="PANTHER" id="PTHR23003">
    <property type="entry name" value="RNA RECOGNITION MOTIF RRM DOMAIN CONTAINING PROTEIN"/>
    <property type="match status" value="1"/>
</dbReference>
<sequence>MSAADISKESLSLHGLLPPTNDDIEAVIQMATSGEGRAGPIKDTRTQLFVGNLPYRVRWQDLKDLFRKAGTVLRADVSLGPDNRSRGYGTVLLATAEDAGRAIDMFNGYSWQTRVLEVRPDRMGSDVDQQSHYEQMNQTNNMRASNTVLPVPSLFVGGGVAGAGGDLDYAGLLGLESRPTSSSGSSSVGGGGGGRNLFVGNLPFHCQWQDLKDLFRQAGTILRADVALGQDGRSRGFGTVVFATEADAERALRMFNGYEYNGRPLKVHYDKFSQSAQPTILPIQALSPTPALSTSLSTPASPTPHYQHQKLIPPHLSHLISTSHLGNSVLSSAITGRSSSSAPSPRHINSYPSSRPLSPHPPQLSTGLSVPQHQNQGGNPNQIVMPAGYTLDFGPNSQPTTPHYDGLPIGGYFAGSNPANSTSDWPPRSGAASAASSREGELTVSSLAERIIGKGLGGLSIGDAREATGLQKRPSLLDRSETGNSAPAGSYGGQDAMSRILTRRASVTNSAVSAASSSGSGSSSVIGSGSVSRTNSGGETQSVTGSGSGGTETSARTTPLSDAGLDHPHPKEALKATNDDVLEKEGAKEKEKAKATDKDRDFLQSHPHHPGTITMPPPPRWHPPHMPAHTPSHGHPHPHPGYPYPGYPIPSPSAYPLPHNPAQMTPHGLPPITPSMPPFTFYNPVGSPMPSPALAYPVSPYAMAGGTPLHSPGIPGYHPMGMMMVTPTGIMPPPPPSVPQPPPQSHVPQPEQERPGTARRPRKGSGLSVSEDAGPADDEAEKNKSTPDKGKAKVDDNPYFSFASVAASQQSASPAPAPAPPPQQSPMHPMPPPFPHPMHMGMYHPMHPMTPFSPGLAMSPWEPNPYINAAVGAPVHHSHPAAPYYAGATPSSVGVELGSGGGNVEAGIGGYFDSVYRQESGSGSVGSGGNVESPNTDRGTPREDAVAARSRAPQEYQQKRSSSYNLNLPSFDNRGDKPTAEMTRTQSMSSHAASRPMMHRPDSDPGDRQHGQVVVSPEEDNGKS</sequence>
<evidence type="ECO:0000259" key="4">
    <source>
        <dbReference type="PROSITE" id="PS50102"/>
    </source>
</evidence>
<evidence type="ECO:0000256" key="3">
    <source>
        <dbReference type="SAM" id="MobiDB-lite"/>
    </source>
</evidence>
<feature type="compositionally biased region" description="Basic and acidic residues" evidence="3">
    <location>
        <begin position="781"/>
        <end position="796"/>
    </location>
</feature>
<dbReference type="PANTHER" id="PTHR23003:SF64">
    <property type="entry name" value="RRM DOMAIN-CONTAINING PROTEIN"/>
    <property type="match status" value="1"/>
</dbReference>
<dbReference type="SMART" id="SM00360">
    <property type="entry name" value="RRM"/>
    <property type="match status" value="2"/>
</dbReference>
<reference evidence="5 6" key="1">
    <citation type="submission" date="2024-05" db="EMBL/GenBank/DDBJ databases">
        <title>A draft genome resource for the thread blight pathogen Marasmius tenuissimus strain MS-2.</title>
        <authorList>
            <person name="Yulfo-Soto G.E."/>
            <person name="Baruah I.K."/>
            <person name="Amoako-Attah I."/>
            <person name="Bukari Y."/>
            <person name="Meinhardt L.W."/>
            <person name="Bailey B.A."/>
            <person name="Cohen S.P."/>
        </authorList>
    </citation>
    <scope>NUCLEOTIDE SEQUENCE [LARGE SCALE GENOMIC DNA]</scope>
    <source>
        <strain evidence="5 6">MS-2</strain>
    </source>
</reference>
<organism evidence="5 6">
    <name type="scientific">Marasmius tenuissimus</name>
    <dbReference type="NCBI Taxonomy" id="585030"/>
    <lineage>
        <taxon>Eukaryota</taxon>
        <taxon>Fungi</taxon>
        <taxon>Dikarya</taxon>
        <taxon>Basidiomycota</taxon>
        <taxon>Agaricomycotina</taxon>
        <taxon>Agaricomycetes</taxon>
        <taxon>Agaricomycetidae</taxon>
        <taxon>Agaricales</taxon>
        <taxon>Marasmiineae</taxon>
        <taxon>Marasmiaceae</taxon>
        <taxon>Marasmius</taxon>
    </lineage>
</organism>
<feature type="compositionally biased region" description="Basic and acidic residues" evidence="3">
    <location>
        <begin position="564"/>
        <end position="603"/>
    </location>
</feature>
<feature type="region of interest" description="Disordered" evidence="3">
    <location>
        <begin position="919"/>
        <end position="1024"/>
    </location>
</feature>
<feature type="compositionally biased region" description="Pro residues" evidence="3">
    <location>
        <begin position="615"/>
        <end position="626"/>
    </location>
</feature>
<feature type="compositionally biased region" description="Low complexity" evidence="3">
    <location>
        <begin position="428"/>
        <end position="437"/>
    </location>
</feature>
<proteinExistence type="predicted"/>
<feature type="compositionally biased region" description="Low complexity" evidence="3">
    <location>
        <begin position="513"/>
        <end position="558"/>
    </location>
</feature>
<evidence type="ECO:0000256" key="2">
    <source>
        <dbReference type="PROSITE-ProRule" id="PRU00176"/>
    </source>
</evidence>
<feature type="compositionally biased region" description="Polar residues" evidence="3">
    <location>
        <begin position="982"/>
        <end position="992"/>
    </location>
</feature>
<dbReference type="InterPro" id="IPR050374">
    <property type="entry name" value="RRT5_SRSF_SR"/>
</dbReference>
<dbReference type="Gene3D" id="3.30.70.330">
    <property type="match status" value="2"/>
</dbReference>
<feature type="domain" description="RRM" evidence="4">
    <location>
        <begin position="46"/>
        <end position="123"/>
    </location>
</feature>
<name>A0ABR3A6T9_9AGAR</name>
<dbReference type="PROSITE" id="PS50102">
    <property type="entry name" value="RRM"/>
    <property type="match status" value="2"/>
</dbReference>
<keyword evidence="6" id="KW-1185">Reference proteome</keyword>
<feature type="region of interest" description="Disordered" evidence="3">
    <location>
        <begin position="334"/>
        <end position="406"/>
    </location>
</feature>
<feature type="domain" description="RRM" evidence="4">
    <location>
        <begin position="195"/>
        <end position="272"/>
    </location>
</feature>
<keyword evidence="1 2" id="KW-0694">RNA-binding</keyword>
<feature type="compositionally biased region" description="Low complexity" evidence="3">
    <location>
        <begin position="803"/>
        <end position="814"/>
    </location>
</feature>
<protein>
    <recommendedName>
        <fullName evidence="4">RRM domain-containing protein</fullName>
    </recommendedName>
</protein>
<feature type="region of interest" description="Disordered" evidence="3">
    <location>
        <begin position="418"/>
        <end position="440"/>
    </location>
</feature>
<evidence type="ECO:0000313" key="5">
    <source>
        <dbReference type="EMBL" id="KAL0069235.1"/>
    </source>
</evidence>
<evidence type="ECO:0000313" key="6">
    <source>
        <dbReference type="Proteomes" id="UP001437256"/>
    </source>
</evidence>
<dbReference type="Proteomes" id="UP001437256">
    <property type="component" value="Unassembled WGS sequence"/>
</dbReference>
<feature type="compositionally biased region" description="Low complexity" evidence="3">
    <location>
        <begin position="371"/>
        <end position="382"/>
    </location>
</feature>
<dbReference type="InterPro" id="IPR012677">
    <property type="entry name" value="Nucleotide-bd_a/b_plait_sf"/>
</dbReference>
<feature type="compositionally biased region" description="Polar residues" evidence="3">
    <location>
        <begin position="955"/>
        <end position="970"/>
    </location>
</feature>
<feature type="region of interest" description="Disordered" evidence="3">
    <location>
        <begin position="513"/>
        <end position="645"/>
    </location>
</feature>
<feature type="compositionally biased region" description="Pro residues" evidence="3">
    <location>
        <begin position="815"/>
        <end position="833"/>
    </location>
</feature>